<keyword evidence="16" id="KW-1185">Reference proteome</keyword>
<reference evidence="15" key="1">
    <citation type="journal article" date="2020" name="Gigascience">
        <title>An improved pig reference genome sequence to enable pig genetics and genomics research.</title>
        <authorList>
            <person name="Warr A."/>
            <person name="Affara N."/>
            <person name="Aken B."/>
            <person name="Beiki H."/>
            <person name="Bickhart D.M."/>
            <person name="Billis K."/>
            <person name="Chow W."/>
            <person name="Eory L."/>
            <person name="Finlayson H.A."/>
            <person name="Flicek P."/>
            <person name="Giron C.G."/>
            <person name="Griffin D.K."/>
            <person name="Hall R."/>
            <person name="Hannum G."/>
            <person name="Hourlier T."/>
            <person name="Howe K."/>
            <person name="Hume D.A."/>
            <person name="Izuogu O."/>
            <person name="Kim K."/>
            <person name="Koren S."/>
            <person name="Liu H."/>
            <person name="Manchanda N."/>
            <person name="Martin F.J."/>
            <person name="Nonneman D.J."/>
            <person name="O'Connor R.E."/>
            <person name="Phillippy A.M."/>
            <person name="Rohrer G.A."/>
            <person name="Rosen B.D."/>
            <person name="Rund L.A."/>
            <person name="Sargent C.A."/>
            <person name="Schook L.B."/>
            <person name="Schroeder S.G."/>
            <person name="Schwartz A.S."/>
            <person name="Skinner B.M."/>
            <person name="Talbot R."/>
            <person name="Tseng E."/>
            <person name="Tuggle C.K."/>
            <person name="Watson M."/>
            <person name="Smith T.P.L."/>
            <person name="Archibald A.L."/>
        </authorList>
    </citation>
    <scope>NUCLEOTIDE SEQUENCE [LARGE SCALE GENOMIC DNA]</scope>
    <source>
        <strain evidence="15">Duroc</strain>
    </source>
</reference>
<dbReference type="GO" id="GO:0005886">
    <property type="term" value="C:plasma membrane"/>
    <property type="evidence" value="ECO:0000318"/>
    <property type="project" value="GO_Central"/>
</dbReference>
<feature type="transmembrane region" description="Helical" evidence="13">
    <location>
        <begin position="60"/>
        <end position="81"/>
    </location>
</feature>
<dbReference type="SUPFAM" id="SSF81321">
    <property type="entry name" value="Family A G protein-coupled receptor-like"/>
    <property type="match status" value="1"/>
</dbReference>
<dbReference type="GO" id="GO:0050911">
    <property type="term" value="P:detection of chemical stimulus involved in sensory perception of smell"/>
    <property type="evidence" value="ECO:0000318"/>
    <property type="project" value="GO_Central"/>
</dbReference>
<protein>
    <recommendedName>
        <fullName evidence="13">Olfactory receptor</fullName>
    </recommendedName>
</protein>
<evidence type="ECO:0000256" key="2">
    <source>
        <dbReference type="ARBA" id="ARBA00004651"/>
    </source>
</evidence>
<feature type="transmembrane region" description="Helical" evidence="13">
    <location>
        <begin position="101"/>
        <end position="119"/>
    </location>
</feature>
<evidence type="ECO:0000256" key="6">
    <source>
        <dbReference type="ARBA" id="ARBA00022725"/>
    </source>
</evidence>
<evidence type="ECO:0000313" key="15">
    <source>
        <dbReference type="Ensembl" id="ENSSSCP00000079504.1"/>
    </source>
</evidence>
<dbReference type="GO" id="GO:0004930">
    <property type="term" value="F:G protein-coupled receptor activity"/>
    <property type="evidence" value="ECO:0007669"/>
    <property type="project" value="UniProtKB-KW"/>
</dbReference>
<dbReference type="Ensembl" id="ENSSSCT00000097812.1">
    <property type="protein sequence ID" value="ENSSSCP00000079504.1"/>
    <property type="gene ID" value="ENSSSCG00000056797.1"/>
</dbReference>
<dbReference type="Gene3D" id="1.20.1070.10">
    <property type="entry name" value="Rhodopsin 7-helix transmembrane proteins"/>
    <property type="match status" value="1"/>
</dbReference>
<evidence type="ECO:0000256" key="1">
    <source>
        <dbReference type="ARBA" id="ARBA00003929"/>
    </source>
</evidence>
<evidence type="ECO:0000256" key="13">
    <source>
        <dbReference type="RuleBase" id="RU363047"/>
    </source>
</evidence>
<dbReference type="InterPro" id="IPR000725">
    <property type="entry name" value="Olfact_rcpt"/>
</dbReference>
<keyword evidence="4 13" id="KW-0716">Sensory transduction</keyword>
<dbReference type="GeneTree" id="ENSGT01150000286970"/>
<feature type="transmembrane region" description="Helical" evidence="13">
    <location>
        <begin position="24"/>
        <end position="48"/>
    </location>
</feature>
<evidence type="ECO:0000313" key="16">
    <source>
        <dbReference type="Proteomes" id="UP000008227"/>
    </source>
</evidence>
<comment type="subcellular location">
    <subcellularLocation>
        <location evidence="2 13">Cell membrane</location>
        <topology evidence="2 13">Multi-pass membrane protein</topology>
    </subcellularLocation>
</comment>
<keyword evidence="9 13" id="KW-0472">Membrane</keyword>
<sequence length="295" mass="33368">FPPAWSHLTQFILLGFTNNPEMQVSLFVLFLLIYLVTLLGNFLIVTVTSVDPALQTPMYFFLRNLSLLEVCFTLVMVPKMLVDLVSSRKSISFVGCGTQMYFFFFFGSSECFLLSMMAYDRFVAICNPLRYSVVMNRSLCLWMALGSWMSGVPVSMLQTAWLMAHPFCGPNTIDHFFSLASTLLFIMFPFSLILVSYTRIIKTILMMPSATGRQKAFSTCSSHLIVVSLFYGTASLTYLRPKSNQSPESKKLVSLSYTVITPMLNPIVYSLRNNEVKGAVKRTVTRKVLRKLDVP</sequence>
<dbReference type="PROSITE" id="PS00237">
    <property type="entry name" value="G_PROTEIN_RECEP_F1_1"/>
    <property type="match status" value="1"/>
</dbReference>
<proteinExistence type="inferred from homology"/>
<name>A0A8W4FMG7_PIG</name>
<evidence type="ECO:0000256" key="5">
    <source>
        <dbReference type="ARBA" id="ARBA00022692"/>
    </source>
</evidence>
<evidence type="ECO:0000256" key="11">
    <source>
        <dbReference type="ARBA" id="ARBA00023224"/>
    </source>
</evidence>
<dbReference type="PRINTS" id="PR00245">
    <property type="entry name" value="OLFACTORYR"/>
</dbReference>
<dbReference type="Proteomes" id="UP000008227">
    <property type="component" value="Unassembled WGS sequence"/>
</dbReference>
<dbReference type="InterPro" id="IPR000276">
    <property type="entry name" value="GPCR_Rhodpsn"/>
</dbReference>
<feature type="transmembrane region" description="Helical" evidence="13">
    <location>
        <begin position="216"/>
        <end position="234"/>
    </location>
</feature>
<feature type="transmembrane region" description="Helical" evidence="13">
    <location>
        <begin position="254"/>
        <end position="272"/>
    </location>
</feature>
<feature type="domain" description="G-protein coupled receptors family 1 profile" evidence="14">
    <location>
        <begin position="40"/>
        <end position="269"/>
    </location>
</feature>
<evidence type="ECO:0000259" key="14">
    <source>
        <dbReference type="PROSITE" id="PS50262"/>
    </source>
</evidence>
<dbReference type="PANTHER" id="PTHR26453">
    <property type="entry name" value="OLFACTORY RECEPTOR"/>
    <property type="match status" value="1"/>
</dbReference>
<evidence type="ECO:0000256" key="4">
    <source>
        <dbReference type="ARBA" id="ARBA00022606"/>
    </source>
</evidence>
<evidence type="ECO:0000256" key="9">
    <source>
        <dbReference type="ARBA" id="ARBA00023136"/>
    </source>
</evidence>
<evidence type="ECO:0000256" key="7">
    <source>
        <dbReference type="ARBA" id="ARBA00022989"/>
    </source>
</evidence>
<comment type="function">
    <text evidence="1">Putative odorant or sperm cell receptor.</text>
</comment>
<dbReference type="PRINTS" id="PR00237">
    <property type="entry name" value="GPCRRHODOPSN"/>
</dbReference>
<evidence type="ECO:0000256" key="3">
    <source>
        <dbReference type="ARBA" id="ARBA00022475"/>
    </source>
</evidence>
<keyword evidence="8 12" id="KW-0297">G-protein coupled receptor</keyword>
<feature type="transmembrane region" description="Helical" evidence="13">
    <location>
        <begin position="176"/>
        <end position="195"/>
    </location>
</feature>
<organism evidence="15 16">
    <name type="scientific">Sus scrofa</name>
    <name type="common">Pig</name>
    <dbReference type="NCBI Taxonomy" id="9823"/>
    <lineage>
        <taxon>Eukaryota</taxon>
        <taxon>Metazoa</taxon>
        <taxon>Chordata</taxon>
        <taxon>Craniata</taxon>
        <taxon>Vertebrata</taxon>
        <taxon>Euteleostomi</taxon>
        <taxon>Mammalia</taxon>
        <taxon>Eutheria</taxon>
        <taxon>Laurasiatheria</taxon>
        <taxon>Artiodactyla</taxon>
        <taxon>Suina</taxon>
        <taxon>Suidae</taxon>
        <taxon>Sus</taxon>
    </lineage>
</organism>
<keyword evidence="5 12" id="KW-0812">Transmembrane</keyword>
<dbReference type="InterPro" id="IPR017452">
    <property type="entry name" value="GPCR_Rhodpsn_7TM"/>
</dbReference>
<comment type="similarity">
    <text evidence="12">Belongs to the G-protein coupled receptor 1 family.</text>
</comment>
<dbReference type="PROSITE" id="PS50262">
    <property type="entry name" value="G_PROTEIN_RECEP_F1_2"/>
    <property type="match status" value="1"/>
</dbReference>
<dbReference type="CDD" id="cd15225">
    <property type="entry name" value="7tmA_OR10A-like"/>
    <property type="match status" value="1"/>
</dbReference>
<keyword evidence="6 13" id="KW-0552">Olfaction</keyword>
<keyword evidence="3 13" id="KW-1003">Cell membrane</keyword>
<evidence type="ECO:0000256" key="8">
    <source>
        <dbReference type="ARBA" id="ARBA00023040"/>
    </source>
</evidence>
<feature type="transmembrane region" description="Helical" evidence="13">
    <location>
        <begin position="139"/>
        <end position="164"/>
    </location>
</feature>
<evidence type="ECO:0000256" key="12">
    <source>
        <dbReference type="RuleBase" id="RU000688"/>
    </source>
</evidence>
<reference evidence="15" key="3">
    <citation type="submission" date="2025-09" db="UniProtKB">
        <authorList>
            <consortium name="Ensembl"/>
        </authorList>
    </citation>
    <scope>IDENTIFICATION</scope>
</reference>
<keyword evidence="10 12" id="KW-0675">Receptor</keyword>
<dbReference type="Pfam" id="PF00001">
    <property type="entry name" value="7tm_1"/>
    <property type="match status" value="1"/>
</dbReference>
<dbReference type="FunFam" id="1.20.1070.10:FF:000001">
    <property type="entry name" value="Olfactory receptor"/>
    <property type="match status" value="1"/>
</dbReference>
<dbReference type="GO" id="GO:0004984">
    <property type="term" value="F:olfactory receptor activity"/>
    <property type="evidence" value="ECO:0000318"/>
    <property type="project" value="GO_Central"/>
</dbReference>
<dbReference type="AlphaFoldDB" id="A0A8W4FMG7"/>
<keyword evidence="11 12" id="KW-0807">Transducer</keyword>
<accession>A0A8W4FMG7</accession>
<evidence type="ECO:0000256" key="10">
    <source>
        <dbReference type="ARBA" id="ARBA00023170"/>
    </source>
</evidence>
<reference evidence="15" key="2">
    <citation type="submission" date="2025-08" db="UniProtKB">
        <authorList>
            <consortium name="Ensembl"/>
        </authorList>
    </citation>
    <scope>IDENTIFICATION</scope>
</reference>
<keyword evidence="7 13" id="KW-1133">Transmembrane helix</keyword>
<gene>
    <name evidence="15" type="primary">LOC110258867</name>
</gene>